<evidence type="ECO:0000256" key="9">
    <source>
        <dbReference type="SAM" id="Phobius"/>
    </source>
</evidence>
<keyword evidence="3" id="KW-0597">Phosphoprotein</keyword>
<evidence type="ECO:0000313" key="12">
    <source>
        <dbReference type="EMBL" id="ADD42989.1"/>
    </source>
</evidence>
<name>D3PUH6_STANL</name>
<gene>
    <name evidence="12" type="ordered locus">Snas_3323</name>
</gene>
<dbReference type="Pfam" id="PF07730">
    <property type="entry name" value="HisKA_3"/>
    <property type="match status" value="1"/>
</dbReference>
<dbReference type="OrthoDB" id="227596at2"/>
<dbReference type="AlphaFoldDB" id="D3PUH6"/>
<dbReference type="GO" id="GO:0005524">
    <property type="term" value="F:ATP binding"/>
    <property type="evidence" value="ECO:0007669"/>
    <property type="project" value="UniProtKB-KW"/>
</dbReference>
<keyword evidence="9" id="KW-0812">Transmembrane</keyword>
<dbReference type="PANTHER" id="PTHR24421:SF10">
    <property type="entry name" value="NITRATE_NITRITE SENSOR PROTEIN NARQ"/>
    <property type="match status" value="1"/>
</dbReference>
<evidence type="ECO:0000259" key="10">
    <source>
        <dbReference type="Pfam" id="PF02518"/>
    </source>
</evidence>
<dbReference type="InterPro" id="IPR050482">
    <property type="entry name" value="Sensor_HK_TwoCompSys"/>
</dbReference>
<dbReference type="InterPro" id="IPR003594">
    <property type="entry name" value="HATPase_dom"/>
</dbReference>
<dbReference type="InterPro" id="IPR036890">
    <property type="entry name" value="HATPase_C_sf"/>
</dbReference>
<dbReference type="eggNOG" id="COG4585">
    <property type="taxonomic scope" value="Bacteria"/>
</dbReference>
<feature type="transmembrane region" description="Helical" evidence="9">
    <location>
        <begin position="116"/>
        <end position="138"/>
    </location>
</feature>
<keyword evidence="6 12" id="KW-0418">Kinase</keyword>
<feature type="transmembrane region" description="Helical" evidence="9">
    <location>
        <begin position="53"/>
        <end position="80"/>
    </location>
</feature>
<feature type="domain" description="Histidine kinase/HSP90-like ATPase" evidence="10">
    <location>
        <begin position="274"/>
        <end position="363"/>
    </location>
</feature>
<evidence type="ECO:0000256" key="6">
    <source>
        <dbReference type="ARBA" id="ARBA00022777"/>
    </source>
</evidence>
<dbReference type="GO" id="GO:0016020">
    <property type="term" value="C:membrane"/>
    <property type="evidence" value="ECO:0007669"/>
    <property type="project" value="InterPro"/>
</dbReference>
<dbReference type="PANTHER" id="PTHR24421">
    <property type="entry name" value="NITRATE/NITRITE SENSOR PROTEIN NARX-RELATED"/>
    <property type="match status" value="1"/>
</dbReference>
<dbReference type="SUPFAM" id="SSF55874">
    <property type="entry name" value="ATPase domain of HSP90 chaperone/DNA topoisomerase II/histidine kinase"/>
    <property type="match status" value="1"/>
</dbReference>
<keyword evidence="7" id="KW-0067">ATP-binding</keyword>
<comment type="catalytic activity">
    <reaction evidence="1">
        <text>ATP + protein L-histidine = ADP + protein N-phospho-L-histidine.</text>
        <dbReference type="EC" id="2.7.13.3"/>
    </reaction>
</comment>
<dbReference type="RefSeq" id="WP_013018560.1">
    <property type="nucleotide sequence ID" value="NC_013947.1"/>
</dbReference>
<dbReference type="EMBL" id="CP001778">
    <property type="protein sequence ID" value="ADD42989.1"/>
    <property type="molecule type" value="Genomic_DNA"/>
</dbReference>
<evidence type="ECO:0000256" key="7">
    <source>
        <dbReference type="ARBA" id="ARBA00022840"/>
    </source>
</evidence>
<keyword evidence="5" id="KW-0547">Nucleotide-binding</keyword>
<evidence type="ECO:0000256" key="5">
    <source>
        <dbReference type="ARBA" id="ARBA00022741"/>
    </source>
</evidence>
<evidence type="ECO:0000256" key="3">
    <source>
        <dbReference type="ARBA" id="ARBA00022553"/>
    </source>
</evidence>
<dbReference type="GO" id="GO:0046983">
    <property type="term" value="F:protein dimerization activity"/>
    <property type="evidence" value="ECO:0007669"/>
    <property type="project" value="InterPro"/>
</dbReference>
<feature type="transmembrane region" description="Helical" evidence="9">
    <location>
        <begin position="7"/>
        <end position="27"/>
    </location>
</feature>
<dbReference type="EC" id="2.7.13.3" evidence="2"/>
<evidence type="ECO:0000259" key="11">
    <source>
        <dbReference type="Pfam" id="PF07730"/>
    </source>
</evidence>
<dbReference type="Pfam" id="PF02518">
    <property type="entry name" value="HATPase_c"/>
    <property type="match status" value="1"/>
</dbReference>
<protein>
    <recommendedName>
        <fullName evidence="2">histidine kinase</fullName>
        <ecNumber evidence="2">2.7.13.3</ecNumber>
    </recommendedName>
</protein>
<reference evidence="12 13" key="1">
    <citation type="journal article" date="2009" name="Stand. Genomic Sci.">
        <title>Complete genome sequence of Stackebrandtia nassauensis type strain (LLR-40K-21).</title>
        <authorList>
            <person name="Munk C."/>
            <person name="Lapidus A."/>
            <person name="Copeland A."/>
            <person name="Jando M."/>
            <person name="Mayilraj S."/>
            <person name="Glavina Del Rio T."/>
            <person name="Nolan M."/>
            <person name="Chen F."/>
            <person name="Lucas S."/>
            <person name="Tice H."/>
            <person name="Cheng J.F."/>
            <person name="Han C."/>
            <person name="Detter J.C."/>
            <person name="Bruce D."/>
            <person name="Goodwin L."/>
            <person name="Chain P."/>
            <person name="Pitluck S."/>
            <person name="Goker M."/>
            <person name="Ovchinikova G."/>
            <person name="Pati A."/>
            <person name="Ivanova N."/>
            <person name="Mavromatis K."/>
            <person name="Chen A."/>
            <person name="Palaniappan K."/>
            <person name="Land M."/>
            <person name="Hauser L."/>
            <person name="Chang Y.J."/>
            <person name="Jeffries C.D."/>
            <person name="Bristow J."/>
            <person name="Eisen J.A."/>
            <person name="Markowitz V."/>
            <person name="Hugenholtz P."/>
            <person name="Kyrpides N.C."/>
            <person name="Klenk H.P."/>
        </authorList>
    </citation>
    <scope>NUCLEOTIDE SEQUENCE [LARGE SCALE GENOMIC DNA]</scope>
    <source>
        <strain evidence="13">DSM 44728 / CIP 108903 / NRRL B-16338 / NBRC 102104 / LLR-40K-21</strain>
    </source>
</reference>
<keyword evidence="9" id="KW-1133">Transmembrane helix</keyword>
<keyword evidence="8" id="KW-0902">Two-component regulatory system</keyword>
<dbReference type="GO" id="GO:0000155">
    <property type="term" value="F:phosphorelay sensor kinase activity"/>
    <property type="evidence" value="ECO:0007669"/>
    <property type="project" value="InterPro"/>
</dbReference>
<organism evidence="12 13">
    <name type="scientific">Stackebrandtia nassauensis (strain DSM 44728 / CIP 108903 / NRRL B-16338 / NBRC 102104 / LLR-40K-21)</name>
    <dbReference type="NCBI Taxonomy" id="446470"/>
    <lineage>
        <taxon>Bacteria</taxon>
        <taxon>Bacillati</taxon>
        <taxon>Actinomycetota</taxon>
        <taxon>Actinomycetes</taxon>
        <taxon>Glycomycetales</taxon>
        <taxon>Glycomycetaceae</taxon>
        <taxon>Stackebrandtia</taxon>
    </lineage>
</organism>
<dbReference type="Proteomes" id="UP000000844">
    <property type="component" value="Chromosome"/>
</dbReference>
<feature type="transmembrane region" description="Helical" evidence="9">
    <location>
        <begin position="87"/>
        <end position="104"/>
    </location>
</feature>
<evidence type="ECO:0000256" key="4">
    <source>
        <dbReference type="ARBA" id="ARBA00022679"/>
    </source>
</evidence>
<evidence type="ECO:0000313" key="13">
    <source>
        <dbReference type="Proteomes" id="UP000000844"/>
    </source>
</evidence>
<sequence length="371" mass="40212">MRRRIPAWLVEPLVILVAGVDIVYSLYSGNEHYDIVWAVVGVAALTLRRRWPWIAFLPTLPGALVLGQSAASLIALYTVANTTRRRGWLGAAVLVLGLCYIWPVPLDDTEYLTDSLTVVTFVYSLALAAAPAFLGQLVQTKRDLSDRLDEITEAREHERLLITQTALAAERAQLAREMHDVVSHQVSLIAVRAAAWQVSTGDPESKEAAATIRQLSTRTLDELRHMVSVLRAAGSKPTELTPQPGVDDLEQLVASSAIDATLSAEPLPDVDAAVERAIYRTVQEALTNVRKHAPGATATVRVFTEGDTIEVSVTNTAATRAVVALPSAEQGLLGLRQRAELLDGSLDYGPTDAGGWTLRLRLPGHGWQAGR</sequence>
<proteinExistence type="predicted"/>
<keyword evidence="13" id="KW-1185">Reference proteome</keyword>
<dbReference type="STRING" id="446470.Snas_3323"/>
<dbReference type="InterPro" id="IPR011712">
    <property type="entry name" value="Sig_transdc_His_kin_sub3_dim/P"/>
</dbReference>
<accession>D3PUH6</accession>
<evidence type="ECO:0000256" key="2">
    <source>
        <dbReference type="ARBA" id="ARBA00012438"/>
    </source>
</evidence>
<evidence type="ECO:0000256" key="8">
    <source>
        <dbReference type="ARBA" id="ARBA00023012"/>
    </source>
</evidence>
<dbReference type="HOGENOM" id="CLU_000445_20_1_11"/>
<evidence type="ECO:0000256" key="1">
    <source>
        <dbReference type="ARBA" id="ARBA00000085"/>
    </source>
</evidence>
<keyword evidence="9" id="KW-0472">Membrane</keyword>
<dbReference type="Gene3D" id="3.30.565.10">
    <property type="entry name" value="Histidine kinase-like ATPase, C-terminal domain"/>
    <property type="match status" value="1"/>
</dbReference>
<dbReference type="CDD" id="cd16917">
    <property type="entry name" value="HATPase_UhpB-NarQ-NarX-like"/>
    <property type="match status" value="1"/>
</dbReference>
<keyword evidence="4" id="KW-0808">Transferase</keyword>
<feature type="domain" description="Signal transduction histidine kinase subgroup 3 dimerisation and phosphoacceptor" evidence="11">
    <location>
        <begin position="170"/>
        <end position="233"/>
    </location>
</feature>
<dbReference type="KEGG" id="sna:Snas_3323"/>
<dbReference type="Gene3D" id="1.20.5.1930">
    <property type="match status" value="1"/>
</dbReference>